<evidence type="ECO:0000313" key="2">
    <source>
        <dbReference type="EMBL" id="HIU14755.1"/>
    </source>
</evidence>
<evidence type="ECO:0000256" key="1">
    <source>
        <dbReference type="SAM" id="Phobius"/>
    </source>
</evidence>
<keyword evidence="1" id="KW-0472">Membrane</keyword>
<name>A0A9D1L1F9_9FIRM</name>
<gene>
    <name evidence="2" type="ORF">IAD15_11930</name>
</gene>
<feature type="transmembrane region" description="Helical" evidence="1">
    <location>
        <begin position="99"/>
        <end position="125"/>
    </location>
</feature>
<comment type="caution">
    <text evidence="2">The sequence shown here is derived from an EMBL/GenBank/DDBJ whole genome shotgun (WGS) entry which is preliminary data.</text>
</comment>
<dbReference type="Proteomes" id="UP000824175">
    <property type="component" value="Unassembled WGS sequence"/>
</dbReference>
<keyword evidence="1" id="KW-0812">Transmembrane</keyword>
<reference evidence="2" key="1">
    <citation type="submission" date="2020-10" db="EMBL/GenBank/DDBJ databases">
        <authorList>
            <person name="Gilroy R."/>
        </authorList>
    </citation>
    <scope>NUCLEOTIDE SEQUENCE</scope>
    <source>
        <strain evidence="2">CHK195-11698</strain>
    </source>
</reference>
<organism evidence="2 3">
    <name type="scientific">Candidatus Fimiplasma intestinipullorum</name>
    <dbReference type="NCBI Taxonomy" id="2840825"/>
    <lineage>
        <taxon>Bacteria</taxon>
        <taxon>Bacillati</taxon>
        <taxon>Bacillota</taxon>
        <taxon>Clostridia</taxon>
        <taxon>Eubacteriales</taxon>
        <taxon>Candidatus Fimiplasma</taxon>
    </lineage>
</organism>
<dbReference type="AlphaFoldDB" id="A0A9D1L1F9"/>
<accession>A0A9D1L1F9</accession>
<evidence type="ECO:0008006" key="4">
    <source>
        <dbReference type="Google" id="ProtNLM"/>
    </source>
</evidence>
<reference evidence="2" key="2">
    <citation type="journal article" date="2021" name="PeerJ">
        <title>Extensive microbial diversity within the chicken gut microbiome revealed by metagenomics and culture.</title>
        <authorList>
            <person name="Gilroy R."/>
            <person name="Ravi A."/>
            <person name="Getino M."/>
            <person name="Pursley I."/>
            <person name="Horton D.L."/>
            <person name="Alikhan N.F."/>
            <person name="Baker D."/>
            <person name="Gharbi K."/>
            <person name="Hall N."/>
            <person name="Watson M."/>
            <person name="Adriaenssens E.M."/>
            <person name="Foster-Nyarko E."/>
            <person name="Jarju S."/>
            <person name="Secka A."/>
            <person name="Antonio M."/>
            <person name="Oren A."/>
            <person name="Chaudhuri R.R."/>
            <person name="La Ragione R."/>
            <person name="Hildebrand F."/>
            <person name="Pallen M.J."/>
        </authorList>
    </citation>
    <scope>NUCLEOTIDE SEQUENCE</scope>
    <source>
        <strain evidence="2">CHK195-11698</strain>
    </source>
</reference>
<feature type="transmembrane region" description="Helical" evidence="1">
    <location>
        <begin position="137"/>
        <end position="166"/>
    </location>
</feature>
<feature type="transmembrane region" description="Helical" evidence="1">
    <location>
        <begin position="67"/>
        <end position="87"/>
    </location>
</feature>
<sequence length="175" mass="20328">MKKWLGFLVIPFLSLAYAFQAPLLQENFTGIANKFHQIPFLFGWSILVGVYNYVLSMQLFQRYGWKPSYLQTVAFIAVMLCVLNPLIPYQESRPHLASLHVLFSMLSCVLFLALHLLFLGYLSTVDLDLYQKNQKRLTLIVVTLVLLLFCFGSINSLIECMIVIWMNIYMLRFEV</sequence>
<feature type="transmembrane region" description="Helical" evidence="1">
    <location>
        <begin position="36"/>
        <end position="55"/>
    </location>
</feature>
<protein>
    <recommendedName>
        <fullName evidence="4">DUF998 domain-containing protein</fullName>
    </recommendedName>
</protein>
<evidence type="ECO:0000313" key="3">
    <source>
        <dbReference type="Proteomes" id="UP000824175"/>
    </source>
</evidence>
<proteinExistence type="predicted"/>
<dbReference type="EMBL" id="DVMJ01000111">
    <property type="protein sequence ID" value="HIU14755.1"/>
    <property type="molecule type" value="Genomic_DNA"/>
</dbReference>
<keyword evidence="1" id="KW-1133">Transmembrane helix</keyword>